<organism evidence="2 3">
    <name type="scientific">Trematosphaeria pertusa</name>
    <dbReference type="NCBI Taxonomy" id="390896"/>
    <lineage>
        <taxon>Eukaryota</taxon>
        <taxon>Fungi</taxon>
        <taxon>Dikarya</taxon>
        <taxon>Ascomycota</taxon>
        <taxon>Pezizomycotina</taxon>
        <taxon>Dothideomycetes</taxon>
        <taxon>Pleosporomycetidae</taxon>
        <taxon>Pleosporales</taxon>
        <taxon>Massarineae</taxon>
        <taxon>Trematosphaeriaceae</taxon>
        <taxon>Trematosphaeria</taxon>
    </lineage>
</organism>
<dbReference type="EMBL" id="ML987190">
    <property type="protein sequence ID" value="KAF2255025.1"/>
    <property type="molecule type" value="Genomic_DNA"/>
</dbReference>
<evidence type="ECO:0000259" key="1">
    <source>
        <dbReference type="PROSITE" id="PS50181"/>
    </source>
</evidence>
<reference evidence="2" key="1">
    <citation type="journal article" date="2020" name="Stud. Mycol.">
        <title>101 Dothideomycetes genomes: a test case for predicting lifestyles and emergence of pathogens.</title>
        <authorList>
            <person name="Haridas S."/>
            <person name="Albert R."/>
            <person name="Binder M."/>
            <person name="Bloem J."/>
            <person name="Labutti K."/>
            <person name="Salamov A."/>
            <person name="Andreopoulos B."/>
            <person name="Baker S."/>
            <person name="Barry K."/>
            <person name="Bills G."/>
            <person name="Bluhm B."/>
            <person name="Cannon C."/>
            <person name="Castanera R."/>
            <person name="Culley D."/>
            <person name="Daum C."/>
            <person name="Ezra D."/>
            <person name="Gonzalez J."/>
            <person name="Henrissat B."/>
            <person name="Kuo A."/>
            <person name="Liang C."/>
            <person name="Lipzen A."/>
            <person name="Lutzoni F."/>
            <person name="Magnuson J."/>
            <person name="Mondo S."/>
            <person name="Nolan M."/>
            <person name="Ohm R."/>
            <person name="Pangilinan J."/>
            <person name="Park H.-J."/>
            <person name="Ramirez L."/>
            <person name="Alfaro M."/>
            <person name="Sun H."/>
            <person name="Tritt A."/>
            <person name="Yoshinaga Y."/>
            <person name="Zwiers L.-H."/>
            <person name="Turgeon B."/>
            <person name="Goodwin S."/>
            <person name="Spatafora J."/>
            <person name="Crous P."/>
            <person name="Grigoriev I."/>
        </authorList>
    </citation>
    <scope>NUCLEOTIDE SEQUENCE</scope>
    <source>
        <strain evidence="2">CBS 122368</strain>
    </source>
</reference>
<dbReference type="InterPro" id="IPR036047">
    <property type="entry name" value="F-box-like_dom_sf"/>
</dbReference>
<name>A0A6A6IWU5_9PLEO</name>
<feature type="domain" description="F-box" evidence="1">
    <location>
        <begin position="44"/>
        <end position="90"/>
    </location>
</feature>
<dbReference type="Proteomes" id="UP000800094">
    <property type="component" value="Unassembled WGS sequence"/>
</dbReference>
<dbReference type="RefSeq" id="XP_033690029.1">
    <property type="nucleotide sequence ID" value="XM_033826511.1"/>
</dbReference>
<gene>
    <name evidence="2" type="ORF">BU26DRAFT_500668</name>
</gene>
<dbReference type="AlphaFoldDB" id="A0A6A6IWU5"/>
<dbReference type="InterPro" id="IPR001810">
    <property type="entry name" value="F-box_dom"/>
</dbReference>
<keyword evidence="3" id="KW-1185">Reference proteome</keyword>
<dbReference type="GeneID" id="54579841"/>
<dbReference type="SUPFAM" id="SSF81383">
    <property type="entry name" value="F-box domain"/>
    <property type="match status" value="1"/>
</dbReference>
<protein>
    <recommendedName>
        <fullName evidence="1">F-box domain-containing protein</fullName>
    </recommendedName>
</protein>
<dbReference type="OrthoDB" id="3800738at2759"/>
<evidence type="ECO:0000313" key="3">
    <source>
        <dbReference type="Proteomes" id="UP000800094"/>
    </source>
</evidence>
<evidence type="ECO:0000313" key="2">
    <source>
        <dbReference type="EMBL" id="KAF2255025.1"/>
    </source>
</evidence>
<dbReference type="PROSITE" id="PS50181">
    <property type="entry name" value="FBOX"/>
    <property type="match status" value="1"/>
</dbReference>
<dbReference type="SMART" id="SM00256">
    <property type="entry name" value="FBOX"/>
    <property type="match status" value="1"/>
</dbReference>
<proteinExistence type="predicted"/>
<sequence length="216" mass="24513">MPTRSDEGCQPPQETTELPMRQLLPLSIHRMPSPAASGRTSVAPPTLITLPYEMLEAILLLLPLQDLLLCQRVCHCLKEMVASSKPIRRALFLEPSQLSTELSQWEQLKWNPFLETKLSNSLTVRVIGVHRSREGPVKMVAHVRFRKETLTDPDWADILLNEDASWKSMLVTQPPATLLMHPAASLFWKTAMEHQAQFFHDPAGFTLLDLVDCPDW</sequence>
<dbReference type="Pfam" id="PF12937">
    <property type="entry name" value="F-box-like"/>
    <property type="match status" value="1"/>
</dbReference>
<accession>A0A6A6IWU5</accession>
<dbReference type="Gene3D" id="1.20.1280.50">
    <property type="match status" value="1"/>
</dbReference>